<dbReference type="GO" id="GO:0071555">
    <property type="term" value="P:cell wall organization"/>
    <property type="evidence" value="ECO:0007669"/>
    <property type="project" value="TreeGrafter"/>
</dbReference>
<keyword evidence="5" id="KW-0472">Membrane</keyword>
<dbReference type="Pfam" id="PF00905">
    <property type="entry name" value="Transpeptidase"/>
    <property type="match status" value="1"/>
</dbReference>
<dbReference type="InterPro" id="IPR001460">
    <property type="entry name" value="PCN-bd_Tpept"/>
</dbReference>
<evidence type="ECO:0000256" key="6">
    <source>
        <dbReference type="ARBA" id="ARBA00034000"/>
    </source>
</evidence>
<evidence type="ECO:0000313" key="11">
    <source>
        <dbReference type="Proteomes" id="UP000198853"/>
    </source>
</evidence>
<evidence type="ECO:0000256" key="3">
    <source>
        <dbReference type="ARBA" id="ARBA00007171"/>
    </source>
</evidence>
<evidence type="ECO:0000256" key="4">
    <source>
        <dbReference type="ARBA" id="ARBA00012448"/>
    </source>
</evidence>
<dbReference type="GO" id="GO:0005886">
    <property type="term" value="C:plasma membrane"/>
    <property type="evidence" value="ECO:0007669"/>
    <property type="project" value="TreeGrafter"/>
</dbReference>
<dbReference type="PANTHER" id="PTHR30627">
    <property type="entry name" value="PEPTIDOGLYCAN D,D-TRANSPEPTIDASE"/>
    <property type="match status" value="1"/>
</dbReference>
<dbReference type="Gene3D" id="3.30.1390.30">
    <property type="entry name" value="Penicillin-binding protein 2a, domain 3"/>
    <property type="match status" value="1"/>
</dbReference>
<organism evidence="10 11">
    <name type="scientific">Natribacillus halophilus</name>
    <dbReference type="NCBI Taxonomy" id="549003"/>
    <lineage>
        <taxon>Bacteria</taxon>
        <taxon>Bacillati</taxon>
        <taxon>Bacillota</taxon>
        <taxon>Bacilli</taxon>
        <taxon>Bacillales</taxon>
        <taxon>Bacillaceae</taxon>
        <taxon>Natribacillus</taxon>
    </lineage>
</organism>
<dbReference type="UniPathway" id="UPA00219"/>
<dbReference type="InterPro" id="IPR007887">
    <property type="entry name" value="MecA_N"/>
</dbReference>
<dbReference type="InterPro" id="IPR005311">
    <property type="entry name" value="PBP_dimer"/>
</dbReference>
<feature type="domain" description="Penicillin-binding protein transpeptidase" evidence="7">
    <location>
        <begin position="342"/>
        <end position="655"/>
    </location>
</feature>
<dbReference type="GO" id="GO:0009252">
    <property type="term" value="P:peptidoglycan biosynthetic process"/>
    <property type="evidence" value="ECO:0007669"/>
    <property type="project" value="UniProtKB-UniPathway"/>
</dbReference>
<dbReference type="InterPro" id="IPR036138">
    <property type="entry name" value="PBP_dimer_sf"/>
</dbReference>
<dbReference type="GO" id="GO:0046677">
    <property type="term" value="P:response to antibiotic"/>
    <property type="evidence" value="ECO:0007669"/>
    <property type="project" value="InterPro"/>
</dbReference>
<comment type="subcellular location">
    <subcellularLocation>
        <location evidence="1">Membrane</location>
    </subcellularLocation>
</comment>
<dbReference type="InterPro" id="IPR032710">
    <property type="entry name" value="NTF2-like_dom_sf"/>
</dbReference>
<dbReference type="InterPro" id="IPR012338">
    <property type="entry name" value="Beta-lactam/transpept-like"/>
</dbReference>
<dbReference type="SUPFAM" id="SSF56601">
    <property type="entry name" value="beta-lactamase/transpeptidase-like"/>
    <property type="match status" value="1"/>
</dbReference>
<dbReference type="AlphaFoldDB" id="A0A1G8PGN1"/>
<reference evidence="10 11" key="1">
    <citation type="submission" date="2016-10" db="EMBL/GenBank/DDBJ databases">
        <authorList>
            <person name="de Groot N.N."/>
        </authorList>
    </citation>
    <scope>NUCLEOTIDE SEQUENCE [LARGE SCALE GENOMIC DNA]</scope>
    <source>
        <strain evidence="10 11">DSM 21771</strain>
    </source>
</reference>
<evidence type="ECO:0000256" key="5">
    <source>
        <dbReference type="ARBA" id="ARBA00023136"/>
    </source>
</evidence>
<feature type="domain" description="Penicillin-binding protein dimerisation" evidence="8">
    <location>
        <begin position="148"/>
        <end position="303"/>
    </location>
</feature>
<dbReference type="Pfam" id="PF05223">
    <property type="entry name" value="MecA_N"/>
    <property type="match status" value="1"/>
</dbReference>
<dbReference type="EMBL" id="FNEN01000008">
    <property type="protein sequence ID" value="SDI91649.1"/>
    <property type="molecule type" value="Genomic_DNA"/>
</dbReference>
<keyword evidence="11" id="KW-1185">Reference proteome</keyword>
<evidence type="ECO:0000259" key="7">
    <source>
        <dbReference type="Pfam" id="PF00905"/>
    </source>
</evidence>
<evidence type="ECO:0000256" key="1">
    <source>
        <dbReference type="ARBA" id="ARBA00004370"/>
    </source>
</evidence>
<dbReference type="Proteomes" id="UP000198853">
    <property type="component" value="Unassembled WGS sequence"/>
</dbReference>
<dbReference type="SUPFAM" id="SSF56519">
    <property type="entry name" value="Penicillin binding protein dimerisation domain"/>
    <property type="match status" value="1"/>
</dbReference>
<dbReference type="Gene3D" id="3.10.450.100">
    <property type="entry name" value="NTF2-like, domain 1"/>
    <property type="match status" value="1"/>
</dbReference>
<dbReference type="OrthoDB" id="9766847at2"/>
<sequence length="657" mass="72836">MKKYLLPFLFVSLAACSQEPTPDEVMDEFVDAWNERDFAQMYTYISEETQDDIDQETFVERYETIYESVEAEDLSVTTTAIPEEEEEEEAPRPYEVSMQTVAGEVAFDGEADFVEEETEDGDMWKINWDSSFIFPELEDGDTVEVISEEPERGEILDQDEDGLAVNTSVDEVGLVPGEMDEDTVEEVSEITDVSEEDIETELEADWVGDETFVPVTKLQPGEGDTVEALLESDGVMIQESTSRYYPLAEEAAHITGYIREVNADDLEELPSDEYDAGSVVGSSGLENVYEETLRGSTGWEIIIPESEEVIAEKEVEDGEDVVTTIDADFQESMFSEMDGDSGAGVALHPETGETIGLVSTPTYDPNHFVFGWPEGAFEEANEDPESPFSANFNNLYSPGSTIKPLTASIALEDDSLDAEEVKNIEGESWQPDDSWGEYEVTRVSDRLTEVDLEDALITSDNIYFAQAALDTGSSDFAEGMQHFGFEENVPYEFPVSESELADNGLDEDMLLADTGYGQGEMLMSPLHLAAAFTPFLNDGDMLAPTLEVEDESPEIWHESVTPSEDIDIITEGLRGVVEDDQGSAYEPVMDDITIAGKTGTAELKTSQEDENTEDLQNGWFVAYDYEDEGLLVSMMIEDVADRGGSAYTVEKVKHLFE</sequence>
<gene>
    <name evidence="10" type="ORF">SAMN04488123_108132</name>
</gene>
<accession>A0A1G8PGN1</accession>
<comment type="similarity">
    <text evidence="3">Belongs to the transpeptidase family.</text>
</comment>
<dbReference type="InterPro" id="IPR050515">
    <property type="entry name" value="Beta-lactam/transpept"/>
</dbReference>
<comment type="catalytic activity">
    <reaction evidence="6">
        <text>Preferential cleavage: (Ac)2-L-Lys-D-Ala-|-D-Ala. Also transpeptidation of peptidyl-alanyl moieties that are N-acyl substituents of D-alanine.</text>
        <dbReference type="EC" id="3.4.16.4"/>
    </reaction>
</comment>
<evidence type="ECO:0000313" key="10">
    <source>
        <dbReference type="EMBL" id="SDI91649.1"/>
    </source>
</evidence>
<protein>
    <recommendedName>
        <fullName evidence="4">serine-type D-Ala-D-Ala carboxypeptidase</fullName>
        <ecNumber evidence="4">3.4.16.4</ecNumber>
    </recommendedName>
</protein>
<dbReference type="EC" id="3.4.16.4" evidence="4"/>
<evidence type="ECO:0000256" key="2">
    <source>
        <dbReference type="ARBA" id="ARBA00004752"/>
    </source>
</evidence>
<dbReference type="PANTHER" id="PTHR30627:SF25">
    <property type="entry name" value="PENICILLIN-BINDING PROTEIN 3"/>
    <property type="match status" value="1"/>
</dbReference>
<dbReference type="Gene3D" id="3.40.710.10">
    <property type="entry name" value="DD-peptidase/beta-lactamase superfamily"/>
    <property type="match status" value="1"/>
</dbReference>
<feature type="domain" description="NTF2-like N-terminal transpeptidase" evidence="9">
    <location>
        <begin position="21"/>
        <end position="141"/>
    </location>
</feature>
<dbReference type="Gene3D" id="3.90.1310.10">
    <property type="entry name" value="Penicillin-binding protein 2a (Domain 2)"/>
    <property type="match status" value="1"/>
</dbReference>
<dbReference type="PROSITE" id="PS51257">
    <property type="entry name" value="PROKAR_LIPOPROTEIN"/>
    <property type="match status" value="1"/>
</dbReference>
<evidence type="ECO:0000259" key="8">
    <source>
        <dbReference type="Pfam" id="PF03717"/>
    </source>
</evidence>
<dbReference type="Pfam" id="PF03717">
    <property type="entry name" value="PBP_dimer"/>
    <property type="match status" value="1"/>
</dbReference>
<dbReference type="GO" id="GO:0008658">
    <property type="term" value="F:penicillin binding"/>
    <property type="evidence" value="ECO:0007669"/>
    <property type="project" value="InterPro"/>
</dbReference>
<dbReference type="GO" id="GO:0071972">
    <property type="term" value="F:peptidoglycan L,D-transpeptidase activity"/>
    <property type="evidence" value="ECO:0007669"/>
    <property type="project" value="TreeGrafter"/>
</dbReference>
<dbReference type="RefSeq" id="WP_090398757.1">
    <property type="nucleotide sequence ID" value="NZ_FNEN01000008.1"/>
</dbReference>
<dbReference type="SUPFAM" id="SSF54427">
    <property type="entry name" value="NTF2-like"/>
    <property type="match status" value="1"/>
</dbReference>
<comment type="pathway">
    <text evidence="2">Cell wall biogenesis; peptidoglycan biosynthesis.</text>
</comment>
<evidence type="ECO:0000259" key="9">
    <source>
        <dbReference type="Pfam" id="PF05223"/>
    </source>
</evidence>
<proteinExistence type="inferred from homology"/>
<name>A0A1G8PGN1_9BACI</name>
<dbReference type="GO" id="GO:0009002">
    <property type="term" value="F:serine-type D-Ala-D-Ala carboxypeptidase activity"/>
    <property type="evidence" value="ECO:0007669"/>
    <property type="project" value="UniProtKB-EC"/>
</dbReference>